<name>Q44192_RHIRH</name>
<sequence>MKSYIDPFTSTKDYLDHAVTLQYCKCSSSLFHFTSNVFSDIYPFLFFRMELAGINVAGMAQTFGEVSLVLSDLVRRAKAKKRKAKRVSPGDVPPDQVAELDDLSVTPLAVTSPGPSVMVNDHRIATRGRFVGGPKNSNLRD</sequence>
<reference evidence="1" key="1">
    <citation type="journal article" date="1991" name="Proc. Natl. Acad. Sci. U.S.A.">
        <title>Agrobacterium rhizogenes pRi8196 T-DNA: mapping and DNA sequence of functions involved in mannopine synthesis and hairy root differentiation.</title>
        <authorList>
            <person name="Hansen G."/>
            <person name="Larribe M."/>
            <person name="Vaubert D."/>
            <person name="Tempe J."/>
            <person name="Biermann B.J."/>
            <person name="Montoya A.L."/>
            <person name="Chilton M.D."/>
            <person name="Brevet J."/>
        </authorList>
    </citation>
    <scope>NUCLEOTIDE SEQUENCE</scope>
</reference>
<dbReference type="PIR" id="I39720">
    <property type="entry name" value="I39720"/>
</dbReference>
<dbReference type="EMBL" id="M60490">
    <property type="protein sequence ID" value="AAA22094.1"/>
    <property type="molecule type" value="Genomic_DNA"/>
</dbReference>
<dbReference type="AlphaFoldDB" id="Q44192"/>
<evidence type="ECO:0000313" key="1">
    <source>
        <dbReference type="EMBL" id="AAA22094.1"/>
    </source>
</evidence>
<organism evidence="1">
    <name type="scientific">Rhizobium rhizogenes</name>
    <name type="common">Agrobacterium rhizogenes</name>
    <dbReference type="NCBI Taxonomy" id="359"/>
    <lineage>
        <taxon>Bacteria</taxon>
        <taxon>Pseudomonadati</taxon>
        <taxon>Pseudomonadota</taxon>
        <taxon>Alphaproteobacteria</taxon>
        <taxon>Hyphomicrobiales</taxon>
        <taxon>Rhizobiaceae</taxon>
        <taxon>Rhizobium/Agrobacterium group</taxon>
        <taxon>Rhizobium</taxon>
    </lineage>
</organism>
<proteinExistence type="predicted"/>
<protein>
    <submittedName>
        <fullName evidence="1">ORF10</fullName>
    </submittedName>
</protein>
<accession>Q44192</accession>